<dbReference type="InterPro" id="IPR044068">
    <property type="entry name" value="CB"/>
</dbReference>
<evidence type="ECO:0000256" key="2">
    <source>
        <dbReference type="ARBA" id="ARBA00022908"/>
    </source>
</evidence>
<dbReference type="Pfam" id="PF02899">
    <property type="entry name" value="Phage_int_SAM_1"/>
    <property type="match status" value="1"/>
</dbReference>
<organism evidence="8 9">
    <name type="scientific">Fluviispira multicolorata</name>
    <dbReference type="NCBI Taxonomy" id="2654512"/>
    <lineage>
        <taxon>Bacteria</taxon>
        <taxon>Pseudomonadati</taxon>
        <taxon>Bdellovibrionota</taxon>
        <taxon>Oligoflexia</taxon>
        <taxon>Silvanigrellales</taxon>
        <taxon>Silvanigrellaceae</taxon>
        <taxon>Fluviispira</taxon>
    </lineage>
</organism>
<evidence type="ECO:0000259" key="7">
    <source>
        <dbReference type="PROSITE" id="PS51900"/>
    </source>
</evidence>
<dbReference type="PROSITE" id="PS51900">
    <property type="entry name" value="CB"/>
    <property type="match status" value="1"/>
</dbReference>
<accession>A0A833JFS3</accession>
<dbReference type="Gene3D" id="1.10.443.10">
    <property type="entry name" value="Intergrase catalytic core"/>
    <property type="match status" value="1"/>
</dbReference>
<dbReference type="CDD" id="cd00397">
    <property type="entry name" value="DNA_BRE_C"/>
    <property type="match status" value="1"/>
</dbReference>
<dbReference type="Gene3D" id="1.10.150.130">
    <property type="match status" value="1"/>
</dbReference>
<feature type="domain" description="Tyr recombinase" evidence="6">
    <location>
        <begin position="168"/>
        <end position="349"/>
    </location>
</feature>
<dbReference type="EMBL" id="WFLN01000005">
    <property type="protein sequence ID" value="KAB8031812.1"/>
    <property type="molecule type" value="Genomic_DNA"/>
</dbReference>
<dbReference type="InterPro" id="IPR050090">
    <property type="entry name" value="Tyrosine_recombinase_XerCD"/>
</dbReference>
<feature type="domain" description="Core-binding (CB)" evidence="7">
    <location>
        <begin position="47"/>
        <end position="127"/>
    </location>
</feature>
<dbReference type="InterPro" id="IPR013762">
    <property type="entry name" value="Integrase-like_cat_sf"/>
</dbReference>
<dbReference type="PANTHER" id="PTHR30349">
    <property type="entry name" value="PHAGE INTEGRASE-RELATED"/>
    <property type="match status" value="1"/>
</dbReference>
<dbReference type="PANTHER" id="PTHR30349:SF41">
    <property type="entry name" value="INTEGRASE_RECOMBINASE PROTEIN MJ0367-RELATED"/>
    <property type="match status" value="1"/>
</dbReference>
<comment type="similarity">
    <text evidence="1">Belongs to the 'phage' integrase family.</text>
</comment>
<dbReference type="InterPro" id="IPR010998">
    <property type="entry name" value="Integrase_recombinase_N"/>
</dbReference>
<dbReference type="SUPFAM" id="SSF56349">
    <property type="entry name" value="DNA breaking-rejoining enzymes"/>
    <property type="match status" value="1"/>
</dbReference>
<evidence type="ECO:0000256" key="3">
    <source>
        <dbReference type="ARBA" id="ARBA00023125"/>
    </source>
</evidence>
<proteinExistence type="inferred from homology"/>
<reference evidence="8 9" key="1">
    <citation type="submission" date="2019-10" db="EMBL/GenBank/DDBJ databases">
        <title>New genus of Silvanigrellaceae.</title>
        <authorList>
            <person name="Pitt A."/>
            <person name="Hahn M.W."/>
        </authorList>
    </citation>
    <scope>NUCLEOTIDE SEQUENCE [LARGE SCALE GENOMIC DNA]</scope>
    <source>
        <strain evidence="8 9">33A1-SZDP</strain>
    </source>
</reference>
<dbReference type="RefSeq" id="WP_152211988.1">
    <property type="nucleotide sequence ID" value="NZ_WFLN01000005.1"/>
</dbReference>
<name>A0A833JFS3_9BACT</name>
<sequence length="358" mass="41432">MSKNHNEISHRPLPETTIQSRNQQLSFNSKEALSLWAQKPLSQNLNDTILHFIMSFQSIHTQKNYLNDLKSFLNFTSNINYKCESISEVNEKILITWHEYLSTKTNLSQVSIRRKLMTLSSFLEFCFKRDLIKENAMKFIRLPKLIEQSKTNAFTESESKKIVAYLKNEWKILSEKSNQCVRKYKAAYLKYAVISTLFSVGMRVNELCEIKISDLEFNEDFSRVHLKTKGNKDHAPFLHDTIAKLIKNYVNEMRSEAKENEYLFIRTQDVKNVNKLSQVAIYNMIVDTAQKVGIEKKVSPHSCRATLATLLHKKGTPIASIQKILNHNSITTTAIYIKKADELQEAAATKINIMENKK</sequence>
<evidence type="ECO:0000256" key="1">
    <source>
        <dbReference type="ARBA" id="ARBA00008857"/>
    </source>
</evidence>
<keyword evidence="4" id="KW-0233">DNA recombination</keyword>
<dbReference type="InterPro" id="IPR002104">
    <property type="entry name" value="Integrase_catalytic"/>
</dbReference>
<evidence type="ECO:0000313" key="8">
    <source>
        <dbReference type="EMBL" id="KAB8031812.1"/>
    </source>
</evidence>
<dbReference type="AlphaFoldDB" id="A0A833JFS3"/>
<dbReference type="GO" id="GO:0003677">
    <property type="term" value="F:DNA binding"/>
    <property type="evidence" value="ECO:0007669"/>
    <property type="project" value="UniProtKB-UniRule"/>
</dbReference>
<evidence type="ECO:0000256" key="5">
    <source>
        <dbReference type="PROSITE-ProRule" id="PRU01248"/>
    </source>
</evidence>
<gene>
    <name evidence="8" type="ORF">GCL57_03995</name>
</gene>
<comment type="caution">
    <text evidence="8">The sequence shown here is derived from an EMBL/GenBank/DDBJ whole genome shotgun (WGS) entry which is preliminary data.</text>
</comment>
<evidence type="ECO:0000256" key="4">
    <source>
        <dbReference type="ARBA" id="ARBA00023172"/>
    </source>
</evidence>
<keyword evidence="9" id="KW-1185">Reference proteome</keyword>
<keyword evidence="3 5" id="KW-0238">DNA-binding</keyword>
<protein>
    <submittedName>
        <fullName evidence="8">Tyrosine-type recombinase/integrase</fullName>
    </submittedName>
</protein>
<dbReference type="InterPro" id="IPR004107">
    <property type="entry name" value="Integrase_SAM-like_N"/>
</dbReference>
<dbReference type="GO" id="GO:0015074">
    <property type="term" value="P:DNA integration"/>
    <property type="evidence" value="ECO:0007669"/>
    <property type="project" value="UniProtKB-KW"/>
</dbReference>
<dbReference type="InterPro" id="IPR011010">
    <property type="entry name" value="DNA_brk_join_enz"/>
</dbReference>
<keyword evidence="2" id="KW-0229">DNA integration</keyword>
<dbReference type="GO" id="GO:0006310">
    <property type="term" value="P:DNA recombination"/>
    <property type="evidence" value="ECO:0007669"/>
    <property type="project" value="UniProtKB-KW"/>
</dbReference>
<dbReference type="PROSITE" id="PS51898">
    <property type="entry name" value="TYR_RECOMBINASE"/>
    <property type="match status" value="1"/>
</dbReference>
<evidence type="ECO:0000313" key="9">
    <source>
        <dbReference type="Proteomes" id="UP000442694"/>
    </source>
</evidence>
<dbReference type="Pfam" id="PF00589">
    <property type="entry name" value="Phage_integrase"/>
    <property type="match status" value="1"/>
</dbReference>
<dbReference type="Proteomes" id="UP000442694">
    <property type="component" value="Unassembled WGS sequence"/>
</dbReference>
<evidence type="ECO:0000259" key="6">
    <source>
        <dbReference type="PROSITE" id="PS51898"/>
    </source>
</evidence>